<keyword evidence="2" id="KW-1185">Reference proteome</keyword>
<evidence type="ECO:0000313" key="2">
    <source>
        <dbReference type="Proteomes" id="UP001177021"/>
    </source>
</evidence>
<evidence type="ECO:0000313" key="1">
    <source>
        <dbReference type="EMBL" id="CAJ2673234.1"/>
    </source>
</evidence>
<dbReference type="Proteomes" id="UP001177021">
    <property type="component" value="Unassembled WGS sequence"/>
</dbReference>
<proteinExistence type="predicted"/>
<sequence>MAFQRYLTFIMIIICFVTCYSTTLHEDPLSSIVGDSPYINDGGTFKGIIKQSTNHVLSLMSKLGDTNSPSLKTFDVDDYGAQGDGKTDDTQALKKVWEVACSTKGSIVVVAKRNYLVKPITFSGPCKSNTITFQISGTLQASDNPSDYNQDPTHWLMFDSIQKLTVNGGGTIDGNGNIWWQNSCKKNEKLPCKAAPTALTLYKCNNLIVEDLTIKNGQQIHVQFQNSANVRVSGLNVTSPGDSPNTDGIHVTNTENIQISNSIIGTGDDCISIVDGSKNLQATDITCGPGHGISIGSLGEEGAKEFVSGITVNGAKFYGTTNGVRIKTWQGGSGSASNIKFQNIQMNNVTNPIIIDQNYCDQESPCQQQKSSVQIRNVLYQNIKGTSASDVAVQFNCSQNFPCQGIVLQNIDLELEGGGEAKASCNNVKLSYRGNVSPRCNYIEEMNELGGLKILIE</sequence>
<accession>A0ACB0LUL4</accession>
<protein>
    <submittedName>
        <fullName evidence="1">Uncharacterized protein</fullName>
    </submittedName>
</protein>
<comment type="caution">
    <text evidence="1">The sequence shown here is derived from an EMBL/GenBank/DDBJ whole genome shotgun (WGS) entry which is preliminary data.</text>
</comment>
<name>A0ACB0LUL4_TRIPR</name>
<reference evidence="1" key="1">
    <citation type="submission" date="2023-10" db="EMBL/GenBank/DDBJ databases">
        <authorList>
            <person name="Rodriguez Cubillos JULIANA M."/>
            <person name="De Vega J."/>
        </authorList>
    </citation>
    <scope>NUCLEOTIDE SEQUENCE</scope>
</reference>
<gene>
    <name evidence="1" type="ORF">MILVUS5_LOCUS36740</name>
</gene>
<dbReference type="EMBL" id="CASHSV030000716">
    <property type="protein sequence ID" value="CAJ2673234.1"/>
    <property type="molecule type" value="Genomic_DNA"/>
</dbReference>
<organism evidence="1 2">
    <name type="scientific">Trifolium pratense</name>
    <name type="common">Red clover</name>
    <dbReference type="NCBI Taxonomy" id="57577"/>
    <lineage>
        <taxon>Eukaryota</taxon>
        <taxon>Viridiplantae</taxon>
        <taxon>Streptophyta</taxon>
        <taxon>Embryophyta</taxon>
        <taxon>Tracheophyta</taxon>
        <taxon>Spermatophyta</taxon>
        <taxon>Magnoliopsida</taxon>
        <taxon>eudicotyledons</taxon>
        <taxon>Gunneridae</taxon>
        <taxon>Pentapetalae</taxon>
        <taxon>rosids</taxon>
        <taxon>fabids</taxon>
        <taxon>Fabales</taxon>
        <taxon>Fabaceae</taxon>
        <taxon>Papilionoideae</taxon>
        <taxon>50 kb inversion clade</taxon>
        <taxon>NPAAA clade</taxon>
        <taxon>Hologalegina</taxon>
        <taxon>IRL clade</taxon>
        <taxon>Trifolieae</taxon>
        <taxon>Trifolium</taxon>
    </lineage>
</organism>